<sequence length="94" mass="11444">MPAMPSVDNDESADDLSDQCRIDDHPPRWFTQNLDHFWQTEWSPRTFWQQRYWQNLTFASRRRWRSCQTLWCLPCLSMWAGRGRSTHRPLNSGW</sequence>
<dbReference type="EMBL" id="CDMY01000264">
    <property type="protein sequence ID" value="CEL98150.1"/>
    <property type="molecule type" value="Genomic_DNA"/>
</dbReference>
<evidence type="ECO:0000313" key="2">
    <source>
        <dbReference type="Proteomes" id="UP000041254"/>
    </source>
</evidence>
<dbReference type="VEuPathDB" id="CryptoDB:Vbra_5129"/>
<proteinExistence type="predicted"/>
<evidence type="ECO:0000313" key="1">
    <source>
        <dbReference type="EMBL" id="CEL98150.1"/>
    </source>
</evidence>
<reference evidence="1 2" key="1">
    <citation type="submission" date="2014-11" db="EMBL/GenBank/DDBJ databases">
        <authorList>
            <person name="Zhu J."/>
            <person name="Qi W."/>
            <person name="Song R."/>
        </authorList>
    </citation>
    <scope>NUCLEOTIDE SEQUENCE [LARGE SCALE GENOMIC DNA]</scope>
</reference>
<dbReference type="Proteomes" id="UP000041254">
    <property type="component" value="Unassembled WGS sequence"/>
</dbReference>
<dbReference type="InParanoid" id="A0A0G4EMD0"/>
<organism evidence="1 2">
    <name type="scientific">Vitrella brassicaformis (strain CCMP3155)</name>
    <dbReference type="NCBI Taxonomy" id="1169540"/>
    <lineage>
        <taxon>Eukaryota</taxon>
        <taxon>Sar</taxon>
        <taxon>Alveolata</taxon>
        <taxon>Colpodellida</taxon>
        <taxon>Vitrellaceae</taxon>
        <taxon>Vitrella</taxon>
    </lineage>
</organism>
<keyword evidence="2" id="KW-1185">Reference proteome</keyword>
<name>A0A0G4EMD0_VITBC</name>
<protein>
    <submittedName>
        <fullName evidence="1">Uncharacterized protein</fullName>
    </submittedName>
</protein>
<accession>A0A0G4EMD0</accession>
<dbReference type="AlphaFoldDB" id="A0A0G4EMD0"/>
<gene>
    <name evidence="1" type="ORF">Vbra_5129</name>
</gene>